<dbReference type="InterPro" id="IPR055354">
    <property type="entry name" value="DUF7507"/>
</dbReference>
<dbReference type="Pfam" id="PF24346">
    <property type="entry name" value="DUF7507"/>
    <property type="match status" value="4"/>
</dbReference>
<sequence length="982" mass="97171">MARSRRCRSRGGFAAAIGLALVGMAAGWGGGTALASPVRATVSARPAAVSADGADKKSGSQTRALTCPPAPLWANTGGGNDHLFEYTTTGTQLASVPLARDYGDIAWSADGTKLYGVTWNALPPVLYTINPATGAETGSVTITGPAAGPAGFATNALGARPDGSLLLGSFYTNTIYTLNPTTGVSALLGASYPAGLVSSGDFVTLTDGDVLGVAFDPFLLNPTSYFRIHPDNTITEIGTTPNSIYGLAQSGGNVYVFRANGTIEQLNSVPTASSTATLPTTTIANTGNSFYGASATQDSGLCNLPAGTSYTVAKSVSPSGPVNQGAVLTYTETVTNTGTNPATTAGFSDNLSAVLTDGTIVPGSVTASSGSANVSGSTLTWSGTLTAPPATGSTVTVTYKVQVNNPDTGSFALTNAVAPTIAGGTCATATGCTTTVLVNVPAPTITKKAAESSFVAGQTIHYTYTVTNNAPVALTNVAVTDTGPGAPTVSCPPGPLAAGASEPCTATYTATAADAAAGKIVDTADLTANVGSQKVTATSNQVTVPLRALTITKSAVQPNFTAPGETINYTYTVTNTGQIPLTNVTVTDLTPGVTVSGCGTNQLAPGQSTTCQATYTTTAADVAAKSVPDQGQATGTDTGGQTVTTTSNKVVTPLDAIAVVKKAGQNQFTAAGQTITYTYTVTNNGAQPLTGITVVDNGPGTPTVSCPPGPLAAGASEPCTASYTTTDADVAAGKVVDTAQVTGTTPSGQSVTSTSNTVTVPYAGLKVVKAVQETAYSAAGQALHYTFTVTNTGNVSLSSIAVADAAPGSPAVTCPVTTLAPGASTTCTATYTTTDADVKAGKITDTATVTGTTPDGTSVTATSNTLTVIACTPCKDDDHGGCDGHNPGGKGGWGDGNGHHHGGGHGHEPTPVSAIQPAGHHEGGSGTPGAPHQLAQGHGGGLAATGVQVTTAGITASGLLGLGLLLVHSARARRRSIGSARR</sequence>
<dbReference type="InterPro" id="IPR051172">
    <property type="entry name" value="Chlamydia_OmcB"/>
</dbReference>
<keyword evidence="2" id="KW-0472">Membrane</keyword>
<dbReference type="Pfam" id="PF25549">
    <property type="entry name" value="DUF7927"/>
    <property type="match status" value="1"/>
</dbReference>
<dbReference type="InterPro" id="IPR057687">
    <property type="entry name" value="DUF7927"/>
</dbReference>
<feature type="region of interest" description="Disordered" evidence="1">
    <location>
        <begin position="47"/>
        <end position="71"/>
    </location>
</feature>
<dbReference type="GO" id="GO:0005975">
    <property type="term" value="P:carbohydrate metabolic process"/>
    <property type="evidence" value="ECO:0007669"/>
    <property type="project" value="UniProtKB-ARBA"/>
</dbReference>
<dbReference type="InterPro" id="IPR047589">
    <property type="entry name" value="DUF11_rpt"/>
</dbReference>
<dbReference type="Proteomes" id="UP000540506">
    <property type="component" value="Unassembled WGS sequence"/>
</dbReference>
<feature type="domain" description="DUF7507" evidence="3">
    <location>
        <begin position="548"/>
        <end position="645"/>
    </location>
</feature>
<keyword evidence="2" id="KW-1133">Transmembrane helix</keyword>
<feature type="domain" description="DUF7927" evidence="4">
    <location>
        <begin position="310"/>
        <end position="423"/>
    </location>
</feature>
<dbReference type="AlphaFoldDB" id="A0A7W7VVJ0"/>
<protein>
    <submittedName>
        <fullName evidence="5">Putative repeat protein (TIGR01451 family)</fullName>
    </submittedName>
</protein>
<keyword evidence="6" id="KW-1185">Reference proteome</keyword>
<dbReference type="InterPro" id="IPR013783">
    <property type="entry name" value="Ig-like_fold"/>
</dbReference>
<feature type="transmembrane region" description="Helical" evidence="2">
    <location>
        <begin position="942"/>
        <end position="967"/>
    </location>
</feature>
<dbReference type="InterPro" id="IPR011044">
    <property type="entry name" value="Quino_amine_DH_bsu"/>
</dbReference>
<dbReference type="NCBIfam" id="TIGR01451">
    <property type="entry name" value="B_ant_repeat"/>
    <property type="match status" value="5"/>
</dbReference>
<proteinExistence type="predicted"/>
<dbReference type="Gene3D" id="2.60.40.10">
    <property type="entry name" value="Immunoglobulins"/>
    <property type="match status" value="4"/>
</dbReference>
<reference evidence="5 6" key="1">
    <citation type="submission" date="2020-08" db="EMBL/GenBank/DDBJ databases">
        <title>Sequencing the genomes of 1000 actinobacteria strains.</title>
        <authorList>
            <person name="Klenk H.-P."/>
        </authorList>
    </citation>
    <scope>NUCLEOTIDE SEQUENCE [LARGE SCALE GENOMIC DNA]</scope>
    <source>
        <strain evidence="5 6">DSM 41654</strain>
    </source>
</reference>
<accession>A0A7W7VVJ0</accession>
<evidence type="ECO:0000259" key="4">
    <source>
        <dbReference type="Pfam" id="PF25549"/>
    </source>
</evidence>
<name>A0A7W7VVJ0_KITKI</name>
<evidence type="ECO:0000313" key="6">
    <source>
        <dbReference type="Proteomes" id="UP000540506"/>
    </source>
</evidence>
<comment type="caution">
    <text evidence="5">The sequence shown here is derived from an EMBL/GenBank/DDBJ whole genome shotgun (WGS) entry which is preliminary data.</text>
</comment>
<dbReference type="EMBL" id="JACHJV010000001">
    <property type="protein sequence ID" value="MBB4923953.1"/>
    <property type="molecule type" value="Genomic_DNA"/>
</dbReference>
<feature type="domain" description="DUF7507" evidence="3">
    <location>
        <begin position="656"/>
        <end position="753"/>
    </location>
</feature>
<feature type="domain" description="DUF7507" evidence="3">
    <location>
        <begin position="441"/>
        <end position="533"/>
    </location>
</feature>
<dbReference type="PANTHER" id="PTHR34819:SF3">
    <property type="entry name" value="CELL SURFACE PROTEIN"/>
    <property type="match status" value="1"/>
</dbReference>
<evidence type="ECO:0000313" key="5">
    <source>
        <dbReference type="EMBL" id="MBB4923953.1"/>
    </source>
</evidence>
<evidence type="ECO:0000259" key="3">
    <source>
        <dbReference type="Pfam" id="PF24346"/>
    </source>
</evidence>
<evidence type="ECO:0000256" key="2">
    <source>
        <dbReference type="SAM" id="Phobius"/>
    </source>
</evidence>
<dbReference type="RefSeq" id="WP_184935979.1">
    <property type="nucleotide sequence ID" value="NZ_JACHJV010000001.1"/>
</dbReference>
<dbReference type="SUPFAM" id="SSF50969">
    <property type="entry name" value="YVTN repeat-like/Quinoprotein amine dehydrogenase"/>
    <property type="match status" value="1"/>
</dbReference>
<organism evidence="5 6">
    <name type="scientific">Kitasatospora kifunensis</name>
    <name type="common">Streptomyces kifunensis</name>
    <dbReference type="NCBI Taxonomy" id="58351"/>
    <lineage>
        <taxon>Bacteria</taxon>
        <taxon>Bacillati</taxon>
        <taxon>Actinomycetota</taxon>
        <taxon>Actinomycetes</taxon>
        <taxon>Kitasatosporales</taxon>
        <taxon>Streptomycetaceae</taxon>
        <taxon>Kitasatospora</taxon>
    </lineage>
</organism>
<evidence type="ECO:0000256" key="1">
    <source>
        <dbReference type="SAM" id="MobiDB-lite"/>
    </source>
</evidence>
<feature type="domain" description="DUF7507" evidence="3">
    <location>
        <begin position="764"/>
        <end position="861"/>
    </location>
</feature>
<gene>
    <name evidence="5" type="ORF">FHR34_002946</name>
</gene>
<dbReference type="PANTHER" id="PTHR34819">
    <property type="entry name" value="LARGE CYSTEINE-RICH PERIPLASMIC PROTEIN OMCB"/>
    <property type="match status" value="1"/>
</dbReference>
<feature type="region of interest" description="Disordered" evidence="1">
    <location>
        <begin position="892"/>
        <end position="941"/>
    </location>
</feature>
<keyword evidence="2" id="KW-0812">Transmembrane</keyword>